<reference evidence="1 2" key="1">
    <citation type="journal article" date="2011" name="J. Bacteriol.">
        <title>Genome sequences of the biotechnologically important Bacillus megaterium strains QM B1551 and DSM319.</title>
        <authorList>
            <person name="Eppinger M."/>
            <person name="Bunk B."/>
            <person name="Johns M.A."/>
            <person name="Edirisinghe J.N."/>
            <person name="Kutumbaka K.K."/>
            <person name="Koenig S.S."/>
            <person name="Huot Creasy H."/>
            <person name="Rosovitz M.J."/>
            <person name="Riley D.R."/>
            <person name="Daugherty S."/>
            <person name="Martin M."/>
            <person name="Elbourne L.D."/>
            <person name="Paulsen I."/>
            <person name="Biedendieck R."/>
            <person name="Braun C."/>
            <person name="Grayburn S."/>
            <person name="Dhingra S."/>
            <person name="Lukyanchuk V."/>
            <person name="Ball B."/>
            <person name="Ul-Qamar R."/>
            <person name="Seibel J."/>
            <person name="Bremer E."/>
            <person name="Jahn D."/>
            <person name="Ravel J."/>
            <person name="Vary P.S."/>
        </authorList>
    </citation>
    <scope>NUCLEOTIDE SEQUENCE [LARGE SCALE GENOMIC DNA]</scope>
    <source>
        <strain evidence="2">ATCC 12872 / QMB1551</strain>
        <plasmid evidence="1">pBM600</plasmid>
    </source>
</reference>
<evidence type="ECO:0000313" key="1">
    <source>
        <dbReference type="EMBL" id="ADE72479.1"/>
    </source>
</evidence>
<dbReference type="KEGG" id="bmq:BMQ_pBM60047"/>
<evidence type="ECO:0000313" key="2">
    <source>
        <dbReference type="Proteomes" id="UP000000935"/>
    </source>
</evidence>
<name>D5E3V4_PRIM1</name>
<sequence length="47" mass="5400">MVTVVEIMVAKMITVMLINEKKSMVGPTENIVYSHDNVIKRKKETNH</sequence>
<dbReference type="EMBL" id="CP001989">
    <property type="protein sequence ID" value="ADE72479.1"/>
    <property type="molecule type" value="Genomic_DNA"/>
</dbReference>
<keyword evidence="2" id="KW-1185">Reference proteome</keyword>
<dbReference type="HOGENOM" id="CLU_3164752_0_0_9"/>
<geneLocation type="plasmid" evidence="1 2">
    <name>pBM600</name>
</geneLocation>
<protein>
    <submittedName>
        <fullName evidence="1">Uncharacterized protein</fullName>
    </submittedName>
</protein>
<dbReference type="AlphaFoldDB" id="D5E3V4"/>
<accession>D5E3V4</accession>
<dbReference type="Proteomes" id="UP000000935">
    <property type="component" value="Plasmid pBM600"/>
</dbReference>
<proteinExistence type="predicted"/>
<gene>
    <name evidence="1" type="ordered locus">BMQ_pBM60047</name>
</gene>
<keyword evidence="1" id="KW-0614">Plasmid</keyword>
<organism evidence="1 2">
    <name type="scientific">Priestia megaterium (strain ATCC 12872 / QMB1551)</name>
    <name type="common">Bacillus megaterium</name>
    <dbReference type="NCBI Taxonomy" id="545693"/>
    <lineage>
        <taxon>Bacteria</taxon>
        <taxon>Bacillati</taxon>
        <taxon>Bacillota</taxon>
        <taxon>Bacilli</taxon>
        <taxon>Bacillales</taxon>
        <taxon>Bacillaceae</taxon>
        <taxon>Priestia</taxon>
    </lineage>
</organism>